<keyword evidence="3" id="KW-1185">Reference proteome</keyword>
<gene>
    <name evidence="2" type="ORF">K5V21_18280</name>
</gene>
<proteinExistence type="predicted"/>
<reference evidence="2 3" key="1">
    <citation type="journal article" date="2021" name="Cell Host Microbe">
        <title>in vivo commensal control of Clostridioides difficile virulence.</title>
        <authorList>
            <person name="Girinathan B.P."/>
            <person name="Dibenedetto N."/>
            <person name="Worley J.N."/>
            <person name="Peltier J."/>
            <person name="Arrieta-Ortiz M.L."/>
            <person name="Rupa Christinal Immanuel S."/>
            <person name="Lavin R."/>
            <person name="Delaney M.L."/>
            <person name="Cummins C."/>
            <person name="Hoffmann M."/>
            <person name="Luo Y."/>
            <person name="Gonzalez-Escalona N."/>
            <person name="Allard M."/>
            <person name="Onderdonk A.B."/>
            <person name="Gerber G.K."/>
            <person name="Sonenshein A.L."/>
            <person name="Baliga N."/>
            <person name="Dupuy B."/>
            <person name="Bry L."/>
        </authorList>
    </citation>
    <scope>NUCLEOTIDE SEQUENCE [LARGE SCALE GENOMIC DNA]</scope>
    <source>
        <strain evidence="2 3">DSM 599</strain>
    </source>
</reference>
<comment type="caution">
    <text evidence="2">The sequence shown here is derived from an EMBL/GenBank/DDBJ whole genome shotgun (WGS) entry which is preliminary data.</text>
</comment>
<feature type="coiled-coil region" evidence="1">
    <location>
        <begin position="82"/>
        <end position="116"/>
    </location>
</feature>
<keyword evidence="1" id="KW-0175">Coiled coil</keyword>
<dbReference type="Proteomes" id="UP001299068">
    <property type="component" value="Unassembled WGS sequence"/>
</dbReference>
<name>A0ABS7L377_CLOSR</name>
<accession>A0ABS7L377</accession>
<evidence type="ECO:0000256" key="1">
    <source>
        <dbReference type="SAM" id="Coils"/>
    </source>
</evidence>
<evidence type="ECO:0000313" key="2">
    <source>
        <dbReference type="EMBL" id="MBY0757377.1"/>
    </source>
</evidence>
<dbReference type="EMBL" id="JAIKTU010000023">
    <property type="protein sequence ID" value="MBY0757377.1"/>
    <property type="molecule type" value="Genomic_DNA"/>
</dbReference>
<organism evidence="2 3">
    <name type="scientific">Clostridium sardiniense</name>
    <name type="common">Clostridium absonum</name>
    <dbReference type="NCBI Taxonomy" id="29369"/>
    <lineage>
        <taxon>Bacteria</taxon>
        <taxon>Bacillati</taxon>
        <taxon>Bacillota</taxon>
        <taxon>Clostridia</taxon>
        <taxon>Eubacteriales</taxon>
        <taxon>Clostridiaceae</taxon>
        <taxon>Clostridium</taxon>
    </lineage>
</organism>
<protein>
    <submittedName>
        <fullName evidence="2">Uncharacterized protein</fullName>
    </submittedName>
</protein>
<sequence>MNFLDSMKELADTATKNVTSLSKSTALKIETKMKIRDLKNEIDDLNIVIRKSNEKIGSMFVDEFKNKISMDEEQVKNLIYKIDDSISRIADINIEIEEVEKDLLEKLDDIERERYED</sequence>
<evidence type="ECO:0000313" key="3">
    <source>
        <dbReference type="Proteomes" id="UP001299068"/>
    </source>
</evidence>
<dbReference type="RefSeq" id="WP_221862476.1">
    <property type="nucleotide sequence ID" value="NZ_JAIKTU010000023.1"/>
</dbReference>
<feature type="coiled-coil region" evidence="1">
    <location>
        <begin position="28"/>
        <end position="55"/>
    </location>
</feature>